<feature type="region of interest" description="Disordered" evidence="1">
    <location>
        <begin position="1"/>
        <end position="40"/>
    </location>
</feature>
<organism evidence="2">
    <name type="scientific">Mesorhizobium sp. WSM2240</name>
    <dbReference type="NCBI Taxonomy" id="3228851"/>
    <lineage>
        <taxon>Bacteria</taxon>
        <taxon>Pseudomonadati</taxon>
        <taxon>Pseudomonadota</taxon>
        <taxon>Alphaproteobacteria</taxon>
        <taxon>Hyphomicrobiales</taxon>
        <taxon>Phyllobacteriaceae</taxon>
        <taxon>Mesorhizobium</taxon>
    </lineage>
</organism>
<evidence type="ECO:0000313" key="2">
    <source>
        <dbReference type="EMBL" id="XCG51287.1"/>
    </source>
</evidence>
<dbReference type="AlphaFoldDB" id="A0AAU8CWC5"/>
<sequence length="143" mass="14936">MIETATSGSSSEASDISAHAPANDETGGHRHGFSHTGNLESLGRLNTSDITLDGNGQYSAEVIALAGGGFVVAWEDHTNTHSFGLGPNDIAGQRFDSIGDAAGTEFHVSVNYADLNQQSVALARHVGWRLHRCVSERGCGGSE</sequence>
<accession>A0AAU8CWC5</accession>
<evidence type="ECO:0000256" key="1">
    <source>
        <dbReference type="SAM" id="MobiDB-lite"/>
    </source>
</evidence>
<reference evidence="2" key="1">
    <citation type="submission" date="2024-06" db="EMBL/GenBank/DDBJ databases">
        <title>Mesorhizobium karijinii sp. nov., a symbiont of the iconic Swainsona formosa from arid Australia.</title>
        <authorList>
            <person name="Hill Y.J."/>
            <person name="Watkin E.L.J."/>
            <person name="O'Hara G.W."/>
            <person name="Terpolilli J."/>
            <person name="Tye M.L."/>
            <person name="Kohlmeier M.G."/>
        </authorList>
    </citation>
    <scope>NUCLEOTIDE SEQUENCE</scope>
    <source>
        <strain evidence="2">WSM2240</strain>
    </source>
</reference>
<dbReference type="EMBL" id="CP159253">
    <property type="protein sequence ID" value="XCG51287.1"/>
    <property type="molecule type" value="Genomic_DNA"/>
</dbReference>
<proteinExistence type="predicted"/>
<name>A0AAU8CWC5_9HYPH</name>
<feature type="compositionally biased region" description="Low complexity" evidence="1">
    <location>
        <begin position="1"/>
        <end position="20"/>
    </location>
</feature>
<protein>
    <submittedName>
        <fullName evidence="2">Uncharacterized protein</fullName>
    </submittedName>
</protein>
<gene>
    <name evidence="2" type="ORF">ABVK50_12770</name>
</gene>